<evidence type="ECO:0000313" key="8">
    <source>
        <dbReference type="Proteomes" id="UP000279673"/>
    </source>
</evidence>
<feature type="domain" description="FMN-binding" evidence="6">
    <location>
        <begin position="69"/>
        <end position="167"/>
    </location>
</feature>
<feature type="transmembrane region" description="Helical" evidence="4">
    <location>
        <begin position="528"/>
        <end position="551"/>
    </location>
</feature>
<proteinExistence type="predicted"/>
<evidence type="ECO:0000256" key="3">
    <source>
        <dbReference type="ARBA" id="ARBA00023136"/>
    </source>
</evidence>
<keyword evidence="4" id="KW-0812">Transmembrane</keyword>
<dbReference type="EMBL" id="RCHI01000005">
    <property type="protein sequence ID" value="RLL70986.1"/>
    <property type="molecule type" value="Genomic_DNA"/>
</dbReference>
<name>A0A421BRR1_9RHOB</name>
<accession>A0A421BRR1</accession>
<feature type="transmembrane region" description="Helical" evidence="4">
    <location>
        <begin position="436"/>
        <end position="461"/>
    </location>
</feature>
<feature type="signal peptide" evidence="5">
    <location>
        <begin position="1"/>
        <end position="17"/>
    </location>
</feature>
<organism evidence="7 8">
    <name type="scientific">Paenirhodobacter hankyongi</name>
    <dbReference type="NCBI Taxonomy" id="2294033"/>
    <lineage>
        <taxon>Bacteria</taxon>
        <taxon>Pseudomonadati</taxon>
        <taxon>Pseudomonadota</taxon>
        <taxon>Alphaproteobacteria</taxon>
        <taxon>Rhodobacterales</taxon>
        <taxon>Rhodobacter group</taxon>
        <taxon>Paenirhodobacter</taxon>
    </lineage>
</organism>
<dbReference type="InterPro" id="IPR052378">
    <property type="entry name" value="NosR_regulator"/>
</dbReference>
<comment type="subcellular location">
    <subcellularLocation>
        <location evidence="1">Cell membrane</location>
    </subcellularLocation>
</comment>
<dbReference type="GO" id="GO:0005886">
    <property type="term" value="C:plasma membrane"/>
    <property type="evidence" value="ECO:0007669"/>
    <property type="project" value="UniProtKB-SubCell"/>
</dbReference>
<sequence length="682" mass="73920">MIRAFFIWFLLATPLLAAPLTRDALEPMIVAPYALGAPVNDKGVWTLLNSGGGEAGYVFETGPLAPLPGFSGQPIDMLVMLDREGRFIDVRLVSQNEPIFVSGLGEAPFRAFLEQYRGHAISEPLVVGTPYGSGAAASDNVYLDGVTKATASVRIAHESILAATLAVAREKMQGISAGPPPRPDPELDEALDWKDILNQGLVTRLVVTEGQLDAAFAGTLWAGDGAGGDPDAPFIDLYAVDLGPPSIARAVLAPGTLAEVQRFAARAPDDELYLLIEAGRHGLVSEDFVRNTAPDRISATQDGLPLALRDADILPDLAKDVPQDLGDATKMIVRLDRRLGFDPTREWQLSLQAVRLHGQFQPEVGTTHFTVALQTPERFFVRPEAPKQLSPFGEALRNRATDLKVLAGFLTVLIAVLLAQSRLAGLRAFTPVRLSILAFVIGFIGFWGQGQLSVVTLLAVIRGMTAGGLEVLLYDPFGLLVWAAAILGFLLWGRGFFCGWLCPFGALQEFAHHLGRLLRLPQVEPPASLARALLWTGPVALTALIAVAIAAPEHAETAAEVEPFKTAITVHFDRPWPYVLWAGGWLAVSMVWFKGFCRSLCPLGAAMRVGGLLRLRRWIPRRAECGTPCQLCRVRCRYGAIAKTGEIRYSECFQCLDCVKIHDDPATCVPLVLAARRNRRAT</sequence>
<reference evidence="7 8" key="1">
    <citation type="submission" date="2018-10" db="EMBL/GenBank/DDBJ databases">
        <title>Rhodobacter sp . BO-81.</title>
        <authorList>
            <person name="Im W.T."/>
        </authorList>
    </citation>
    <scope>NUCLEOTIDE SEQUENCE [LARGE SCALE GENOMIC DNA]</scope>
    <source>
        <strain evidence="7 8">BO-81</strain>
    </source>
</reference>
<dbReference type="GO" id="GO:0010181">
    <property type="term" value="F:FMN binding"/>
    <property type="evidence" value="ECO:0007669"/>
    <property type="project" value="InterPro"/>
</dbReference>
<gene>
    <name evidence="7" type="ORF">DYS74_07060</name>
</gene>
<keyword evidence="2" id="KW-1003">Cell membrane</keyword>
<dbReference type="GO" id="GO:0003677">
    <property type="term" value="F:DNA binding"/>
    <property type="evidence" value="ECO:0007669"/>
    <property type="project" value="InterPro"/>
</dbReference>
<dbReference type="Proteomes" id="UP000279673">
    <property type="component" value="Unassembled WGS sequence"/>
</dbReference>
<dbReference type="InterPro" id="IPR007329">
    <property type="entry name" value="FMN-bd"/>
</dbReference>
<keyword evidence="3 4" id="KW-0472">Membrane</keyword>
<evidence type="ECO:0000256" key="2">
    <source>
        <dbReference type="ARBA" id="ARBA00022475"/>
    </source>
</evidence>
<dbReference type="InterPro" id="IPR017896">
    <property type="entry name" value="4Fe4S_Fe-S-bd"/>
</dbReference>
<evidence type="ECO:0000313" key="7">
    <source>
        <dbReference type="EMBL" id="RLL70986.1"/>
    </source>
</evidence>
<protein>
    <submittedName>
        <fullName evidence="7">4Fe-4S binding protein</fullName>
    </submittedName>
</protein>
<evidence type="ECO:0000259" key="6">
    <source>
        <dbReference type="SMART" id="SM00900"/>
    </source>
</evidence>
<dbReference type="SMART" id="SM00900">
    <property type="entry name" value="FMN_bind"/>
    <property type="match status" value="1"/>
</dbReference>
<dbReference type="AlphaFoldDB" id="A0A421BRR1"/>
<feature type="transmembrane region" description="Helical" evidence="4">
    <location>
        <begin position="405"/>
        <end position="424"/>
    </location>
</feature>
<keyword evidence="8" id="KW-1185">Reference proteome</keyword>
<feature type="transmembrane region" description="Helical" evidence="4">
    <location>
        <begin position="481"/>
        <end position="507"/>
    </location>
</feature>
<comment type="caution">
    <text evidence="7">The sequence shown here is derived from an EMBL/GenBank/DDBJ whole genome shotgun (WGS) entry which is preliminary data.</text>
</comment>
<evidence type="ECO:0000256" key="1">
    <source>
        <dbReference type="ARBA" id="ARBA00004236"/>
    </source>
</evidence>
<dbReference type="PANTHER" id="PTHR30224">
    <property type="entry name" value="ELECTRON TRANSPORT PROTEIN"/>
    <property type="match status" value="1"/>
</dbReference>
<dbReference type="SUPFAM" id="SSF54862">
    <property type="entry name" value="4Fe-4S ferredoxins"/>
    <property type="match status" value="1"/>
</dbReference>
<feature type="chain" id="PRO_5019507544" evidence="5">
    <location>
        <begin position="18"/>
        <end position="682"/>
    </location>
</feature>
<keyword evidence="5" id="KW-0732">Signal</keyword>
<evidence type="ECO:0000256" key="5">
    <source>
        <dbReference type="SAM" id="SignalP"/>
    </source>
</evidence>
<feature type="transmembrane region" description="Helical" evidence="4">
    <location>
        <begin position="578"/>
        <end position="597"/>
    </location>
</feature>
<dbReference type="InterPro" id="IPR011399">
    <property type="entry name" value="NosR"/>
</dbReference>
<keyword evidence="4" id="KW-1133">Transmembrane helix</keyword>
<dbReference type="PANTHER" id="PTHR30224:SF4">
    <property type="entry name" value="ELECTRON TRANSPORT PROTEIN YCCM-RELATED"/>
    <property type="match status" value="1"/>
</dbReference>
<dbReference type="PIRSF" id="PIRSF036354">
    <property type="entry name" value="NosR"/>
    <property type="match status" value="1"/>
</dbReference>
<evidence type="ECO:0000256" key="4">
    <source>
        <dbReference type="SAM" id="Phobius"/>
    </source>
</evidence>
<dbReference type="RefSeq" id="WP_121532274.1">
    <property type="nucleotide sequence ID" value="NZ_RCHI01000005.1"/>
</dbReference>
<dbReference type="Pfam" id="PF12801">
    <property type="entry name" value="Fer4_5"/>
    <property type="match status" value="2"/>
</dbReference>
<dbReference type="GO" id="GO:0045893">
    <property type="term" value="P:positive regulation of DNA-templated transcription"/>
    <property type="evidence" value="ECO:0007669"/>
    <property type="project" value="InterPro"/>
</dbReference>